<protein>
    <submittedName>
        <fullName evidence="2">Uncharacterized protein</fullName>
    </submittedName>
</protein>
<dbReference type="AlphaFoldDB" id="A0A6A6ZCA1"/>
<organism evidence="2 3">
    <name type="scientific">Ophiobolus disseminans</name>
    <dbReference type="NCBI Taxonomy" id="1469910"/>
    <lineage>
        <taxon>Eukaryota</taxon>
        <taxon>Fungi</taxon>
        <taxon>Dikarya</taxon>
        <taxon>Ascomycota</taxon>
        <taxon>Pezizomycotina</taxon>
        <taxon>Dothideomycetes</taxon>
        <taxon>Pleosporomycetidae</taxon>
        <taxon>Pleosporales</taxon>
        <taxon>Pleosporineae</taxon>
        <taxon>Phaeosphaeriaceae</taxon>
        <taxon>Ophiobolus</taxon>
    </lineage>
</organism>
<proteinExistence type="predicted"/>
<reference evidence="2" key="1">
    <citation type="journal article" date="2020" name="Stud. Mycol.">
        <title>101 Dothideomycetes genomes: a test case for predicting lifestyles and emergence of pathogens.</title>
        <authorList>
            <person name="Haridas S."/>
            <person name="Albert R."/>
            <person name="Binder M."/>
            <person name="Bloem J."/>
            <person name="Labutti K."/>
            <person name="Salamov A."/>
            <person name="Andreopoulos B."/>
            <person name="Baker S."/>
            <person name="Barry K."/>
            <person name="Bills G."/>
            <person name="Bluhm B."/>
            <person name="Cannon C."/>
            <person name="Castanera R."/>
            <person name="Culley D."/>
            <person name="Daum C."/>
            <person name="Ezra D."/>
            <person name="Gonzalez J."/>
            <person name="Henrissat B."/>
            <person name="Kuo A."/>
            <person name="Liang C."/>
            <person name="Lipzen A."/>
            <person name="Lutzoni F."/>
            <person name="Magnuson J."/>
            <person name="Mondo S."/>
            <person name="Nolan M."/>
            <person name="Ohm R."/>
            <person name="Pangilinan J."/>
            <person name="Park H.-J."/>
            <person name="Ramirez L."/>
            <person name="Alfaro M."/>
            <person name="Sun H."/>
            <person name="Tritt A."/>
            <person name="Yoshinaga Y."/>
            <person name="Zwiers L.-H."/>
            <person name="Turgeon B."/>
            <person name="Goodwin S."/>
            <person name="Spatafora J."/>
            <person name="Crous P."/>
            <person name="Grigoriev I."/>
        </authorList>
    </citation>
    <scope>NUCLEOTIDE SEQUENCE</scope>
    <source>
        <strain evidence="2">CBS 113818</strain>
    </source>
</reference>
<name>A0A6A6ZCA1_9PLEO</name>
<evidence type="ECO:0000256" key="1">
    <source>
        <dbReference type="SAM" id="MobiDB-lite"/>
    </source>
</evidence>
<feature type="region of interest" description="Disordered" evidence="1">
    <location>
        <begin position="140"/>
        <end position="199"/>
    </location>
</feature>
<dbReference type="OrthoDB" id="10625160at2759"/>
<feature type="compositionally biased region" description="Basic and acidic residues" evidence="1">
    <location>
        <begin position="173"/>
        <end position="184"/>
    </location>
</feature>
<accession>A0A6A6ZCA1</accession>
<evidence type="ECO:0000313" key="3">
    <source>
        <dbReference type="Proteomes" id="UP000799424"/>
    </source>
</evidence>
<dbReference type="EMBL" id="MU006249">
    <property type="protein sequence ID" value="KAF2818722.1"/>
    <property type="molecule type" value="Genomic_DNA"/>
</dbReference>
<keyword evidence="3" id="KW-1185">Reference proteome</keyword>
<dbReference type="Proteomes" id="UP000799424">
    <property type="component" value="Unassembled WGS sequence"/>
</dbReference>
<sequence length="199" mass="22797">MLRCTFQRFNNFWKELQAQCKTEIIAEANFDPHKYREQPFIHSNVFRFNNYHLALDRLPLAIYITLFSWRGARLVELYHSKSLGVPGEERARTVDAIVKSWMETIVKSWMETFPDDSEQWVDLVVRALWYADPDRVVIEGENGESEYSGDSDGSGEESDNSDHDGNDDQVDGGGHEEEEIHTGETSEDVMVACGVERSG</sequence>
<feature type="compositionally biased region" description="Acidic residues" evidence="1">
    <location>
        <begin position="141"/>
        <end position="159"/>
    </location>
</feature>
<evidence type="ECO:0000313" key="2">
    <source>
        <dbReference type="EMBL" id="KAF2818722.1"/>
    </source>
</evidence>
<gene>
    <name evidence="2" type="ORF">CC86DRAFT_153197</name>
</gene>